<proteinExistence type="predicted"/>
<evidence type="ECO:0000313" key="2">
    <source>
        <dbReference type="Proteomes" id="UP000031561"/>
    </source>
</evidence>
<dbReference type="Proteomes" id="UP000031561">
    <property type="component" value="Unassembled WGS sequence"/>
</dbReference>
<dbReference type="Pfam" id="PF08853">
    <property type="entry name" value="DUF1823"/>
    <property type="match status" value="1"/>
</dbReference>
<dbReference type="RefSeq" id="WP_166275006.1">
    <property type="nucleotide sequence ID" value="NZ_JTHE03000061.1"/>
</dbReference>
<dbReference type="InterPro" id="IPR014952">
    <property type="entry name" value="DUF1823"/>
</dbReference>
<sequence>MTSSDSSLEVLPLTQQTLWQILEDQVSDLAVNQLLWQSLGYQHQDGQWDISHVEAYWAEKFPTPPDFIGSRPATVHLTRSIPQENKQLLKTYLGFKGYTVDQLQPRLTRRATAVSWLLSYMKAQGMLA</sequence>
<gene>
    <name evidence="1" type="ORF">QQ91_0010905</name>
</gene>
<dbReference type="Gene3D" id="1.10.418.90">
    <property type="entry name" value="Protein of unknown function DUF1823"/>
    <property type="match status" value="1"/>
</dbReference>
<name>A0ABD4T4F1_9CYAN</name>
<organism evidence="1 2">
    <name type="scientific">Lyngbya confervoides BDU141951</name>
    <dbReference type="NCBI Taxonomy" id="1574623"/>
    <lineage>
        <taxon>Bacteria</taxon>
        <taxon>Bacillati</taxon>
        <taxon>Cyanobacteriota</taxon>
        <taxon>Cyanophyceae</taxon>
        <taxon>Oscillatoriophycideae</taxon>
        <taxon>Oscillatoriales</taxon>
        <taxon>Microcoleaceae</taxon>
        <taxon>Lyngbya</taxon>
    </lineage>
</organism>
<evidence type="ECO:0000313" key="1">
    <source>
        <dbReference type="EMBL" id="MCM1983325.1"/>
    </source>
</evidence>
<accession>A0ABD4T4F1</accession>
<comment type="caution">
    <text evidence="1">The sequence shown here is derived from an EMBL/GenBank/DDBJ whole genome shotgun (WGS) entry which is preliminary data.</text>
</comment>
<keyword evidence="2" id="KW-1185">Reference proteome</keyword>
<dbReference type="AlphaFoldDB" id="A0ABD4T4F1"/>
<reference evidence="1 2" key="1">
    <citation type="journal article" date="2015" name="Genome Announc.">
        <title>Draft Genome Sequence of Filamentous Marine Cyanobacterium Lyngbya confervoides Strain BDU141951.</title>
        <authorList>
            <person name="Chandrababunaidu M.M."/>
            <person name="Sen D."/>
            <person name="Tripathy S."/>
        </authorList>
    </citation>
    <scope>NUCLEOTIDE SEQUENCE [LARGE SCALE GENOMIC DNA]</scope>
    <source>
        <strain evidence="1 2">BDU141951</strain>
    </source>
</reference>
<protein>
    <submittedName>
        <fullName evidence="1">DUF1823 family protein</fullName>
    </submittedName>
</protein>
<dbReference type="EMBL" id="JTHE03000061">
    <property type="protein sequence ID" value="MCM1983325.1"/>
    <property type="molecule type" value="Genomic_DNA"/>
</dbReference>